<reference evidence="2 3" key="1">
    <citation type="submission" date="2017-06" db="EMBL/GenBank/DDBJ databases">
        <authorList>
            <person name="Kim H.J."/>
            <person name="Triplett B.A."/>
        </authorList>
    </citation>
    <scope>NUCLEOTIDE SEQUENCE [LARGE SCALE GENOMIC DNA]</scope>
    <source>
        <strain evidence="2">FRACA_ARgP5</strain>
    </source>
</reference>
<gene>
    <name evidence="2" type="ORF">FRACA_440024</name>
</gene>
<feature type="compositionally biased region" description="Basic and acidic residues" evidence="1">
    <location>
        <begin position="26"/>
        <end position="38"/>
    </location>
</feature>
<protein>
    <submittedName>
        <fullName evidence="2">Uncharacterized protein</fullName>
    </submittedName>
</protein>
<feature type="region of interest" description="Disordered" evidence="1">
    <location>
        <begin position="1"/>
        <end position="74"/>
    </location>
</feature>
<feature type="compositionally biased region" description="Low complexity" evidence="1">
    <location>
        <begin position="39"/>
        <end position="49"/>
    </location>
</feature>
<dbReference type="Proteomes" id="UP000234331">
    <property type="component" value="Unassembled WGS sequence"/>
</dbReference>
<name>A0A2I2KXD9_9ACTN</name>
<dbReference type="EMBL" id="FZMO01000379">
    <property type="protein sequence ID" value="SNQ50327.1"/>
    <property type="molecule type" value="Genomic_DNA"/>
</dbReference>
<evidence type="ECO:0000313" key="3">
    <source>
        <dbReference type="Proteomes" id="UP000234331"/>
    </source>
</evidence>
<proteinExistence type="predicted"/>
<evidence type="ECO:0000313" key="2">
    <source>
        <dbReference type="EMBL" id="SNQ50327.1"/>
    </source>
</evidence>
<keyword evidence="3" id="KW-1185">Reference proteome</keyword>
<dbReference type="AlphaFoldDB" id="A0A2I2KXD9"/>
<evidence type="ECO:0000256" key="1">
    <source>
        <dbReference type="SAM" id="MobiDB-lite"/>
    </source>
</evidence>
<organism evidence="2 3">
    <name type="scientific">Frankia canadensis</name>
    <dbReference type="NCBI Taxonomy" id="1836972"/>
    <lineage>
        <taxon>Bacteria</taxon>
        <taxon>Bacillati</taxon>
        <taxon>Actinomycetota</taxon>
        <taxon>Actinomycetes</taxon>
        <taxon>Frankiales</taxon>
        <taxon>Frankiaceae</taxon>
        <taxon>Frankia</taxon>
    </lineage>
</organism>
<sequence>MGGESEGRPAGSGAFRPDGRQMGGRSDVRPAGRRRDFGRGQAQARSGAGTVRQARSGTANYGDGVRRPAGPGGP</sequence>
<accession>A0A2I2KXD9</accession>